<accession>A0A7R9QYQ4</accession>
<dbReference type="GO" id="GO:0016020">
    <property type="term" value="C:membrane"/>
    <property type="evidence" value="ECO:0007669"/>
    <property type="project" value="UniProtKB-SubCell"/>
</dbReference>
<evidence type="ECO:0000313" key="8">
    <source>
        <dbReference type="Proteomes" id="UP000728032"/>
    </source>
</evidence>
<dbReference type="EMBL" id="OC941590">
    <property type="protein sequence ID" value="CAD7662205.1"/>
    <property type="molecule type" value="Genomic_DNA"/>
</dbReference>
<proteinExistence type="predicted"/>
<evidence type="ECO:0000256" key="6">
    <source>
        <dbReference type="SAM" id="Phobius"/>
    </source>
</evidence>
<protein>
    <recommendedName>
        <fullName evidence="9">Inorganic phosphate cotransporter</fullName>
    </recommendedName>
</protein>
<evidence type="ECO:0008006" key="9">
    <source>
        <dbReference type="Google" id="ProtNLM"/>
    </source>
</evidence>
<name>A0A7R9QYQ4_9ACAR</name>
<dbReference type="AlphaFoldDB" id="A0A7R9QYQ4"/>
<dbReference type="PANTHER" id="PTHR11662">
    <property type="entry name" value="SOLUTE CARRIER FAMILY 17"/>
    <property type="match status" value="1"/>
</dbReference>
<feature type="transmembrane region" description="Helical" evidence="6">
    <location>
        <begin position="49"/>
        <end position="68"/>
    </location>
</feature>
<dbReference type="GO" id="GO:0022857">
    <property type="term" value="F:transmembrane transporter activity"/>
    <property type="evidence" value="ECO:0007669"/>
    <property type="project" value="TreeGrafter"/>
</dbReference>
<dbReference type="OrthoDB" id="2985014at2759"/>
<sequence>MCTHVDMAPDYAGTLMGITNSLGNIPGFLAPIVANAFTTNNNTLQGWSYVFYLTAAIYAFTSLVYIIFASAQNQKWTESPDNDISDDNLKERSNGLYHTGAKDNNSFVTD</sequence>
<keyword evidence="8" id="KW-1185">Reference proteome</keyword>
<dbReference type="EMBL" id="CAJPVJ010026765">
    <property type="protein sequence ID" value="CAG2179341.1"/>
    <property type="molecule type" value="Genomic_DNA"/>
</dbReference>
<evidence type="ECO:0000256" key="4">
    <source>
        <dbReference type="ARBA" id="ARBA00023136"/>
    </source>
</evidence>
<organism evidence="7">
    <name type="scientific">Oppiella nova</name>
    <dbReference type="NCBI Taxonomy" id="334625"/>
    <lineage>
        <taxon>Eukaryota</taxon>
        <taxon>Metazoa</taxon>
        <taxon>Ecdysozoa</taxon>
        <taxon>Arthropoda</taxon>
        <taxon>Chelicerata</taxon>
        <taxon>Arachnida</taxon>
        <taxon>Acari</taxon>
        <taxon>Acariformes</taxon>
        <taxon>Sarcoptiformes</taxon>
        <taxon>Oribatida</taxon>
        <taxon>Brachypylina</taxon>
        <taxon>Oppioidea</taxon>
        <taxon>Oppiidae</taxon>
        <taxon>Oppiella</taxon>
    </lineage>
</organism>
<dbReference type="Gene3D" id="1.20.1250.20">
    <property type="entry name" value="MFS general substrate transporter like domains"/>
    <property type="match status" value="1"/>
</dbReference>
<dbReference type="InterPro" id="IPR036259">
    <property type="entry name" value="MFS_trans_sf"/>
</dbReference>
<evidence type="ECO:0000256" key="3">
    <source>
        <dbReference type="ARBA" id="ARBA00022989"/>
    </source>
</evidence>
<comment type="subcellular location">
    <subcellularLocation>
        <location evidence="1">Membrane</location>
        <topology evidence="1">Multi-pass membrane protein</topology>
    </subcellularLocation>
</comment>
<dbReference type="InterPro" id="IPR050382">
    <property type="entry name" value="MFS_Na/Anion_cotransporter"/>
</dbReference>
<dbReference type="PANTHER" id="PTHR11662:SF399">
    <property type="entry name" value="FI19708P1-RELATED"/>
    <property type="match status" value="1"/>
</dbReference>
<dbReference type="GO" id="GO:0006820">
    <property type="term" value="P:monoatomic anion transport"/>
    <property type="evidence" value="ECO:0007669"/>
    <property type="project" value="TreeGrafter"/>
</dbReference>
<dbReference type="SUPFAM" id="SSF103473">
    <property type="entry name" value="MFS general substrate transporter"/>
    <property type="match status" value="1"/>
</dbReference>
<keyword evidence="2 6" id="KW-0812">Transmembrane</keyword>
<feature type="region of interest" description="Disordered" evidence="5">
    <location>
        <begin position="75"/>
        <end position="110"/>
    </location>
</feature>
<evidence type="ECO:0000256" key="1">
    <source>
        <dbReference type="ARBA" id="ARBA00004141"/>
    </source>
</evidence>
<reference evidence="7" key="1">
    <citation type="submission" date="2020-11" db="EMBL/GenBank/DDBJ databases">
        <authorList>
            <person name="Tran Van P."/>
        </authorList>
    </citation>
    <scope>NUCLEOTIDE SEQUENCE</scope>
</reference>
<evidence type="ECO:0000256" key="5">
    <source>
        <dbReference type="SAM" id="MobiDB-lite"/>
    </source>
</evidence>
<keyword evidence="4 6" id="KW-0472">Membrane</keyword>
<keyword evidence="3 6" id="KW-1133">Transmembrane helix</keyword>
<gene>
    <name evidence="7" type="ORF">ONB1V03_LOCUS18765</name>
</gene>
<evidence type="ECO:0000313" key="7">
    <source>
        <dbReference type="EMBL" id="CAD7662205.1"/>
    </source>
</evidence>
<evidence type="ECO:0000256" key="2">
    <source>
        <dbReference type="ARBA" id="ARBA00022692"/>
    </source>
</evidence>
<dbReference type="Proteomes" id="UP000728032">
    <property type="component" value="Unassembled WGS sequence"/>
</dbReference>